<accession>A0A7K3WVI8</accession>
<dbReference type="RefSeq" id="WP_163286009.1">
    <property type="nucleotide sequence ID" value="NZ_JAAGVY010000029.1"/>
</dbReference>
<sequence>MKRLISVCALAIALISCQPEGRVYAEHQELSPDVEWLQKDVRQFKVPINDNSTPYNMSLSFRYANGYQYQVAKVRVTETSPGGKETVKEYDLKVRDDNGDYIGEAGYDIWDSEHLVEPNKKYEETGLYTYAIEHNMPNDPLNFAMEVGVILDKVE</sequence>
<dbReference type="Proteomes" id="UP000486602">
    <property type="component" value="Unassembled WGS sequence"/>
</dbReference>
<evidence type="ECO:0000313" key="1">
    <source>
        <dbReference type="EMBL" id="NEN24615.1"/>
    </source>
</evidence>
<reference evidence="1 2" key="1">
    <citation type="submission" date="2020-02" db="EMBL/GenBank/DDBJ databases">
        <title>Out from the shadows clarifying the taxonomy of the family Cryomorphaceae and related taxa by utilizing the GTDB taxonomic framework.</title>
        <authorList>
            <person name="Bowman J.P."/>
        </authorList>
    </citation>
    <scope>NUCLEOTIDE SEQUENCE [LARGE SCALE GENOMIC DNA]</scope>
    <source>
        <strain evidence="1 2">QSSC 1-22</strain>
    </source>
</reference>
<dbReference type="AlphaFoldDB" id="A0A7K3WVI8"/>
<dbReference type="Pfam" id="PF14109">
    <property type="entry name" value="GldH_lipo"/>
    <property type="match status" value="1"/>
</dbReference>
<gene>
    <name evidence="1" type="ORF">G3O08_13990</name>
</gene>
<proteinExistence type="predicted"/>
<dbReference type="InterPro" id="IPR020018">
    <property type="entry name" value="Motility-assoc_lipoprot_GldH"/>
</dbReference>
<comment type="caution">
    <text evidence="1">The sequence shown here is derived from an EMBL/GenBank/DDBJ whole genome shotgun (WGS) entry which is preliminary data.</text>
</comment>
<name>A0A7K3WVI8_9FLAO</name>
<organism evidence="1 2">
    <name type="scientific">Cryomorpha ignava</name>
    <dbReference type="NCBI Taxonomy" id="101383"/>
    <lineage>
        <taxon>Bacteria</taxon>
        <taxon>Pseudomonadati</taxon>
        <taxon>Bacteroidota</taxon>
        <taxon>Flavobacteriia</taxon>
        <taxon>Flavobacteriales</taxon>
        <taxon>Cryomorphaceae</taxon>
        <taxon>Cryomorpha</taxon>
    </lineage>
</organism>
<dbReference type="PROSITE" id="PS51257">
    <property type="entry name" value="PROKAR_LIPOPROTEIN"/>
    <property type="match status" value="1"/>
</dbReference>
<dbReference type="EMBL" id="JAAGVY010000029">
    <property type="protein sequence ID" value="NEN24615.1"/>
    <property type="molecule type" value="Genomic_DNA"/>
</dbReference>
<protein>
    <submittedName>
        <fullName evidence="1">Gliding motility lipoprotein GldH</fullName>
    </submittedName>
</protein>
<keyword evidence="2" id="KW-1185">Reference proteome</keyword>
<keyword evidence="1" id="KW-0449">Lipoprotein</keyword>
<evidence type="ECO:0000313" key="2">
    <source>
        <dbReference type="Proteomes" id="UP000486602"/>
    </source>
</evidence>